<proteinExistence type="predicted"/>
<reference evidence="1" key="2">
    <citation type="journal article" date="2015" name="Data Brief">
        <title>Shoot transcriptome of the giant reed, Arundo donax.</title>
        <authorList>
            <person name="Barrero R.A."/>
            <person name="Guerrero F.D."/>
            <person name="Moolhuijzen P."/>
            <person name="Goolsby J.A."/>
            <person name="Tidwell J."/>
            <person name="Bellgard S.E."/>
            <person name="Bellgard M.I."/>
        </authorList>
    </citation>
    <scope>NUCLEOTIDE SEQUENCE</scope>
    <source>
        <tissue evidence="1">Shoot tissue taken approximately 20 cm above the soil surface</tissue>
    </source>
</reference>
<organism evidence="1">
    <name type="scientific">Arundo donax</name>
    <name type="common">Giant reed</name>
    <name type="synonym">Donax arundinaceus</name>
    <dbReference type="NCBI Taxonomy" id="35708"/>
    <lineage>
        <taxon>Eukaryota</taxon>
        <taxon>Viridiplantae</taxon>
        <taxon>Streptophyta</taxon>
        <taxon>Embryophyta</taxon>
        <taxon>Tracheophyta</taxon>
        <taxon>Spermatophyta</taxon>
        <taxon>Magnoliopsida</taxon>
        <taxon>Liliopsida</taxon>
        <taxon>Poales</taxon>
        <taxon>Poaceae</taxon>
        <taxon>PACMAD clade</taxon>
        <taxon>Arundinoideae</taxon>
        <taxon>Arundineae</taxon>
        <taxon>Arundo</taxon>
    </lineage>
</organism>
<protein>
    <submittedName>
        <fullName evidence="1">Uncharacterized protein</fullName>
    </submittedName>
</protein>
<dbReference type="AlphaFoldDB" id="A0A0A9HP15"/>
<accession>A0A0A9HP15</accession>
<evidence type="ECO:0000313" key="1">
    <source>
        <dbReference type="EMBL" id="JAE36596.1"/>
    </source>
</evidence>
<reference evidence="1" key="1">
    <citation type="submission" date="2014-09" db="EMBL/GenBank/DDBJ databases">
        <authorList>
            <person name="Magalhaes I.L.F."/>
            <person name="Oliveira U."/>
            <person name="Santos F.R."/>
            <person name="Vidigal T.H.D.A."/>
            <person name="Brescovit A.D."/>
            <person name="Santos A.J."/>
        </authorList>
    </citation>
    <scope>NUCLEOTIDE SEQUENCE</scope>
    <source>
        <tissue evidence="1">Shoot tissue taken approximately 20 cm above the soil surface</tissue>
    </source>
</reference>
<dbReference type="EMBL" id="GBRH01161300">
    <property type="protein sequence ID" value="JAE36596.1"/>
    <property type="molecule type" value="Transcribed_RNA"/>
</dbReference>
<sequence length="107" mass="11549">MVVVRHGADNSSCHIDLCAVIHGDVYPASGIEHQLCGVPRYGPVGVILVSGRHSNGIKDNTISLQVKEEPAIGVVRGDDPAAECLWWCEHLCEQDCICWLVECSPLG</sequence>
<name>A0A0A9HP15_ARUDO</name>